<comment type="cofactor">
    <cofactor evidence="1 4">
        <name>a divalent metal cation</name>
        <dbReference type="ChEBI" id="CHEBI:60240"/>
    </cofactor>
</comment>
<accession>A0A0W0Y4D1</accession>
<gene>
    <name evidence="5" type="ORF">Lqui_0266</name>
</gene>
<evidence type="ECO:0000256" key="2">
    <source>
        <dbReference type="ARBA" id="ARBA00022801"/>
    </source>
</evidence>
<name>A0A0W0Y4D1_9GAMM</name>
<evidence type="ECO:0000256" key="3">
    <source>
        <dbReference type="ARBA" id="ARBA00023080"/>
    </source>
</evidence>
<keyword evidence="6" id="KW-1185">Reference proteome</keyword>
<comment type="function">
    <text evidence="4">Nucleoside triphosphate pyrophosphatase. May have a dual role in cell division arrest and in preventing the incorporation of modified nucleotides into cellular nucleic acids.</text>
</comment>
<dbReference type="PANTHER" id="PTHR43213">
    <property type="entry name" value="BIFUNCTIONAL DTTP/UTP PYROPHOSPHATASE/METHYLTRANSFERASE PROTEIN-RELATED"/>
    <property type="match status" value="1"/>
</dbReference>
<organism evidence="5 6">
    <name type="scientific">Legionella quinlivanii</name>
    <dbReference type="NCBI Taxonomy" id="45073"/>
    <lineage>
        <taxon>Bacteria</taxon>
        <taxon>Pseudomonadati</taxon>
        <taxon>Pseudomonadota</taxon>
        <taxon>Gammaproteobacteria</taxon>
        <taxon>Legionellales</taxon>
        <taxon>Legionellaceae</taxon>
        <taxon>Legionella</taxon>
    </lineage>
</organism>
<evidence type="ECO:0000313" key="5">
    <source>
        <dbReference type="EMBL" id="KTD51422.1"/>
    </source>
</evidence>
<comment type="catalytic activity">
    <reaction evidence="4">
        <text>a 2'-deoxyribonucleoside 5'-triphosphate + H2O = a 2'-deoxyribonucleoside 5'-phosphate + diphosphate + H(+)</text>
        <dbReference type="Rhea" id="RHEA:44644"/>
        <dbReference type="ChEBI" id="CHEBI:15377"/>
        <dbReference type="ChEBI" id="CHEBI:15378"/>
        <dbReference type="ChEBI" id="CHEBI:33019"/>
        <dbReference type="ChEBI" id="CHEBI:61560"/>
        <dbReference type="ChEBI" id="CHEBI:65317"/>
        <dbReference type="EC" id="3.6.1.9"/>
    </reaction>
</comment>
<keyword evidence="3 4" id="KW-0546">Nucleotide metabolism</keyword>
<dbReference type="InterPro" id="IPR029001">
    <property type="entry name" value="ITPase-like_fam"/>
</dbReference>
<dbReference type="CDD" id="cd00555">
    <property type="entry name" value="Maf"/>
    <property type="match status" value="1"/>
</dbReference>
<dbReference type="GO" id="GO:0009117">
    <property type="term" value="P:nucleotide metabolic process"/>
    <property type="evidence" value="ECO:0007669"/>
    <property type="project" value="UniProtKB-KW"/>
</dbReference>
<dbReference type="EC" id="3.6.1.9" evidence="4"/>
<comment type="subcellular location">
    <subcellularLocation>
        <location evidence="4">Cytoplasm</location>
    </subcellularLocation>
</comment>
<sequence>MYNFPHQKPIILASGSRARQELLRSLGLDFRVIPSNCDEEEIKQSFPSQEFIELARQLARCKALSVSQANPSSYVIAADQLCVLDEQILDKPGGHETAVIHLKMLRGKQHSQISACCIAFAGKIIWEAQDSALLTIKNLSEQAIENYLKQDKPYQSCGAYHYEGRAKWLFSEVIGSDSTIQGLPLIALTNALIDLGIVELD</sequence>
<dbReference type="Pfam" id="PF02545">
    <property type="entry name" value="Maf"/>
    <property type="match status" value="1"/>
</dbReference>
<dbReference type="HAMAP" id="MF_00528">
    <property type="entry name" value="Maf"/>
    <property type="match status" value="1"/>
</dbReference>
<dbReference type="RefSeq" id="WP_058506404.1">
    <property type="nucleotide sequence ID" value="NZ_CAAAIK010000020.1"/>
</dbReference>
<comment type="caution">
    <text evidence="4">Lacks conserved residue(s) required for the propagation of feature annotation.</text>
</comment>
<dbReference type="PIRSF" id="PIRSF006305">
    <property type="entry name" value="Maf"/>
    <property type="match status" value="1"/>
</dbReference>
<dbReference type="GO" id="GO:0005737">
    <property type="term" value="C:cytoplasm"/>
    <property type="evidence" value="ECO:0007669"/>
    <property type="project" value="UniProtKB-SubCell"/>
</dbReference>
<dbReference type="STRING" id="45073.Lqui_0266"/>
<evidence type="ECO:0000313" key="6">
    <source>
        <dbReference type="Proteomes" id="UP000054618"/>
    </source>
</evidence>
<dbReference type="AlphaFoldDB" id="A0A0W0Y4D1"/>
<reference evidence="5 6" key="1">
    <citation type="submission" date="2015-11" db="EMBL/GenBank/DDBJ databases">
        <title>Genomic analysis of 38 Legionella species identifies large and diverse effector repertoires.</title>
        <authorList>
            <person name="Burstein D."/>
            <person name="Amaro F."/>
            <person name="Zusman T."/>
            <person name="Lifshitz Z."/>
            <person name="Cohen O."/>
            <person name="Gilbert J.A."/>
            <person name="Pupko T."/>
            <person name="Shuman H.A."/>
            <person name="Segal G."/>
        </authorList>
    </citation>
    <scope>NUCLEOTIDE SEQUENCE [LARGE SCALE GENOMIC DNA]</scope>
    <source>
        <strain evidence="5 6">CDC#1442-AUS-E</strain>
    </source>
</reference>
<feature type="active site" description="Proton acceptor" evidence="4">
    <location>
        <position position="79"/>
    </location>
</feature>
<comment type="catalytic activity">
    <reaction evidence="4">
        <text>a ribonucleoside 5'-triphosphate + H2O = a ribonucleoside 5'-phosphate + diphosphate + H(+)</text>
        <dbReference type="Rhea" id="RHEA:23996"/>
        <dbReference type="ChEBI" id="CHEBI:15377"/>
        <dbReference type="ChEBI" id="CHEBI:15378"/>
        <dbReference type="ChEBI" id="CHEBI:33019"/>
        <dbReference type="ChEBI" id="CHEBI:58043"/>
        <dbReference type="ChEBI" id="CHEBI:61557"/>
        <dbReference type="EC" id="3.6.1.9"/>
    </reaction>
</comment>
<comment type="similarity">
    <text evidence="4">Belongs to the Maf family.</text>
</comment>
<dbReference type="GO" id="GO:0047429">
    <property type="term" value="F:nucleoside triphosphate diphosphatase activity"/>
    <property type="evidence" value="ECO:0007669"/>
    <property type="project" value="UniProtKB-EC"/>
</dbReference>
<dbReference type="OrthoDB" id="9813694at2"/>
<comment type="caution">
    <text evidence="5">The sequence shown here is derived from an EMBL/GenBank/DDBJ whole genome shotgun (WGS) entry which is preliminary data.</text>
</comment>
<dbReference type="Proteomes" id="UP000054618">
    <property type="component" value="Unassembled WGS sequence"/>
</dbReference>
<dbReference type="PANTHER" id="PTHR43213:SF5">
    <property type="entry name" value="BIFUNCTIONAL DTTP_UTP PYROPHOSPHATASE_METHYLTRANSFERASE PROTEIN-RELATED"/>
    <property type="match status" value="1"/>
</dbReference>
<keyword evidence="4" id="KW-0963">Cytoplasm</keyword>
<dbReference type="Gene3D" id="3.90.950.10">
    <property type="match status" value="1"/>
</dbReference>
<protein>
    <recommendedName>
        <fullName evidence="4">Nucleoside triphosphate pyrophosphatase</fullName>
        <ecNumber evidence="4">3.6.1.9</ecNumber>
    </recommendedName>
    <alternativeName>
        <fullName evidence="4">Nucleotide pyrophosphatase</fullName>
        <shortName evidence="4">Nucleotide PPase</shortName>
    </alternativeName>
</protein>
<dbReference type="InterPro" id="IPR003697">
    <property type="entry name" value="Maf-like"/>
</dbReference>
<keyword evidence="2 4" id="KW-0378">Hydrolase</keyword>
<dbReference type="PATRIC" id="fig|45073.5.peg.280"/>
<proteinExistence type="inferred from homology"/>
<dbReference type="EMBL" id="LNYS01000006">
    <property type="protein sequence ID" value="KTD51422.1"/>
    <property type="molecule type" value="Genomic_DNA"/>
</dbReference>
<dbReference type="SUPFAM" id="SSF52972">
    <property type="entry name" value="ITPase-like"/>
    <property type="match status" value="1"/>
</dbReference>
<evidence type="ECO:0000256" key="4">
    <source>
        <dbReference type="HAMAP-Rule" id="MF_00528"/>
    </source>
</evidence>
<evidence type="ECO:0000256" key="1">
    <source>
        <dbReference type="ARBA" id="ARBA00001968"/>
    </source>
</evidence>